<keyword evidence="3" id="KW-1185">Reference proteome</keyword>
<dbReference type="EMBL" id="JAWWNJ010000038">
    <property type="protein sequence ID" value="KAK7021627.1"/>
    <property type="molecule type" value="Genomic_DNA"/>
</dbReference>
<proteinExistence type="predicted"/>
<accession>A0AAW0B6C0</accession>
<reference evidence="2 3" key="1">
    <citation type="journal article" date="2024" name="J Genomics">
        <title>Draft genome sequencing and assembly of Favolaschia claudopus CIRM-BRFM 2984 isolated from oak limbs.</title>
        <authorList>
            <person name="Navarro D."/>
            <person name="Drula E."/>
            <person name="Chaduli D."/>
            <person name="Cazenave R."/>
            <person name="Ahrendt S."/>
            <person name="Wang J."/>
            <person name="Lipzen A."/>
            <person name="Daum C."/>
            <person name="Barry K."/>
            <person name="Grigoriev I.V."/>
            <person name="Favel A."/>
            <person name="Rosso M.N."/>
            <person name="Martin F."/>
        </authorList>
    </citation>
    <scope>NUCLEOTIDE SEQUENCE [LARGE SCALE GENOMIC DNA]</scope>
    <source>
        <strain evidence="2 3">CIRM-BRFM 2984</strain>
    </source>
</reference>
<comment type="caution">
    <text evidence="2">The sequence shown here is derived from an EMBL/GenBank/DDBJ whole genome shotgun (WGS) entry which is preliminary data.</text>
</comment>
<feature type="compositionally biased region" description="Low complexity" evidence="1">
    <location>
        <begin position="93"/>
        <end position="117"/>
    </location>
</feature>
<feature type="compositionally biased region" description="Pro residues" evidence="1">
    <location>
        <begin position="135"/>
        <end position="151"/>
    </location>
</feature>
<evidence type="ECO:0000313" key="3">
    <source>
        <dbReference type="Proteomes" id="UP001362999"/>
    </source>
</evidence>
<feature type="region of interest" description="Disordered" evidence="1">
    <location>
        <begin position="84"/>
        <end position="192"/>
    </location>
</feature>
<evidence type="ECO:0000313" key="2">
    <source>
        <dbReference type="EMBL" id="KAK7021627.1"/>
    </source>
</evidence>
<protein>
    <submittedName>
        <fullName evidence="2">Uncharacterized protein</fullName>
    </submittedName>
</protein>
<gene>
    <name evidence="2" type="ORF">R3P38DRAFT_3271393</name>
</gene>
<organism evidence="2 3">
    <name type="scientific">Favolaschia claudopus</name>
    <dbReference type="NCBI Taxonomy" id="2862362"/>
    <lineage>
        <taxon>Eukaryota</taxon>
        <taxon>Fungi</taxon>
        <taxon>Dikarya</taxon>
        <taxon>Basidiomycota</taxon>
        <taxon>Agaricomycotina</taxon>
        <taxon>Agaricomycetes</taxon>
        <taxon>Agaricomycetidae</taxon>
        <taxon>Agaricales</taxon>
        <taxon>Marasmiineae</taxon>
        <taxon>Mycenaceae</taxon>
        <taxon>Favolaschia</taxon>
    </lineage>
</organism>
<evidence type="ECO:0000256" key="1">
    <source>
        <dbReference type="SAM" id="MobiDB-lite"/>
    </source>
</evidence>
<dbReference type="AlphaFoldDB" id="A0AAW0B6C0"/>
<sequence>MQGKAGDGLKVRYELYVFVKTFSGNGWDDHLKYATHTDELVEEFCRATNTRFASQHCPWWDELDDLFTGAISKATGRNVKILGKRKSKQKQVTSLPATPTPSATFSAPPSTASSSRSPLDDVDMNTQPAHAHDPGMPPSPRNMTPPSPARAPPGEFDDELAQIPKKPSKRRERAISEDDTSDSENQKASQPSVVVRTPAMPVAPQRQPIVTSEDPRYVDDVVRILQDKTLLPDNPRGRLYRTVSKQLCADAALARVFILEEDGSRRIGIIDGILEDAGLLDG</sequence>
<dbReference type="Proteomes" id="UP001362999">
    <property type="component" value="Unassembled WGS sequence"/>
</dbReference>
<name>A0AAW0B6C0_9AGAR</name>